<dbReference type="PANTHER" id="PTHR46796">
    <property type="entry name" value="HTH-TYPE TRANSCRIPTIONAL ACTIVATOR RHAS-RELATED"/>
    <property type="match status" value="1"/>
</dbReference>
<dbReference type="PROSITE" id="PS01124">
    <property type="entry name" value="HTH_ARAC_FAMILY_2"/>
    <property type="match status" value="1"/>
</dbReference>
<dbReference type="Pfam" id="PF12833">
    <property type="entry name" value="HTH_18"/>
    <property type="match status" value="1"/>
</dbReference>
<dbReference type="SMART" id="SM00342">
    <property type="entry name" value="HTH_ARAC"/>
    <property type="match status" value="1"/>
</dbReference>
<evidence type="ECO:0000313" key="6">
    <source>
        <dbReference type="Proteomes" id="UP000602442"/>
    </source>
</evidence>
<dbReference type="PANTHER" id="PTHR46796:SF6">
    <property type="entry name" value="ARAC SUBFAMILY"/>
    <property type="match status" value="1"/>
</dbReference>
<evidence type="ECO:0000259" key="4">
    <source>
        <dbReference type="PROSITE" id="PS01124"/>
    </source>
</evidence>
<evidence type="ECO:0000256" key="2">
    <source>
        <dbReference type="ARBA" id="ARBA00023125"/>
    </source>
</evidence>
<keyword evidence="2" id="KW-0238">DNA-binding</keyword>
<sequence>MSDRSRNSFSAVRVAPHSKCELRIVEVGDWCFSWLEADGSLYFDLPDGAKPAFERPILSLMLSGRSWLHEKESVPVDRPSELVLARKPVPVHAGNAEVCRYLCIHVPMEELTKSASFAEQAENVAISAYIGGGAIVAGLARSLASEVANGRTQGLDSYLENFAGMIAAAFYDRRTFERPDSRSTRYERVVDYLNANFDDAGLNAANVAAACGLSRRQMSRVLSENDADFRTLLRNARIDHAAKILTDPLNHMSITTIAYDSGFVSSSHFSRAFSDRFDQSPKAFRKSAAKSD</sequence>
<dbReference type="InterPro" id="IPR018062">
    <property type="entry name" value="HTH_AraC-typ_CS"/>
</dbReference>
<reference evidence="5 6" key="1">
    <citation type="submission" date="2020-11" db="EMBL/GenBank/DDBJ databases">
        <title>Erythrobacter sediminis sp. nov., a marine bacterium from a tidal flat of Garorim Bay.</title>
        <authorList>
            <person name="Kim D."/>
            <person name="Yoo Y."/>
            <person name="Kim J.-J."/>
        </authorList>
    </citation>
    <scope>NUCLEOTIDE SEQUENCE [LARGE SCALE GENOMIC DNA]</scope>
    <source>
        <strain evidence="5 6">JGD-13</strain>
    </source>
</reference>
<name>A0ABS0N6T2_9SPHN</name>
<dbReference type="Proteomes" id="UP000602442">
    <property type="component" value="Unassembled WGS sequence"/>
</dbReference>
<dbReference type="SUPFAM" id="SSF46689">
    <property type="entry name" value="Homeodomain-like"/>
    <property type="match status" value="1"/>
</dbReference>
<dbReference type="InterPro" id="IPR050204">
    <property type="entry name" value="AraC_XylS_family_regulators"/>
</dbReference>
<keyword evidence="6" id="KW-1185">Reference proteome</keyword>
<dbReference type="EMBL" id="JAEANY010000004">
    <property type="protein sequence ID" value="MBH5323465.1"/>
    <property type="molecule type" value="Genomic_DNA"/>
</dbReference>
<evidence type="ECO:0000256" key="1">
    <source>
        <dbReference type="ARBA" id="ARBA00023015"/>
    </source>
</evidence>
<keyword evidence="1" id="KW-0805">Transcription regulation</keyword>
<dbReference type="PROSITE" id="PS00041">
    <property type="entry name" value="HTH_ARAC_FAMILY_1"/>
    <property type="match status" value="1"/>
</dbReference>
<dbReference type="InterPro" id="IPR018060">
    <property type="entry name" value="HTH_AraC"/>
</dbReference>
<evidence type="ECO:0000256" key="3">
    <source>
        <dbReference type="ARBA" id="ARBA00023163"/>
    </source>
</evidence>
<organism evidence="5 6">
    <name type="scientific">Aurantiacibacter sediminis</name>
    <dbReference type="NCBI Taxonomy" id="2793064"/>
    <lineage>
        <taxon>Bacteria</taxon>
        <taxon>Pseudomonadati</taxon>
        <taxon>Pseudomonadota</taxon>
        <taxon>Alphaproteobacteria</taxon>
        <taxon>Sphingomonadales</taxon>
        <taxon>Erythrobacteraceae</taxon>
        <taxon>Aurantiacibacter</taxon>
    </lineage>
</organism>
<protein>
    <submittedName>
        <fullName evidence="5">Helix-turn-helix domain-containing protein</fullName>
    </submittedName>
</protein>
<dbReference type="Gene3D" id="1.10.10.60">
    <property type="entry name" value="Homeodomain-like"/>
    <property type="match status" value="1"/>
</dbReference>
<dbReference type="InterPro" id="IPR009057">
    <property type="entry name" value="Homeodomain-like_sf"/>
</dbReference>
<evidence type="ECO:0000313" key="5">
    <source>
        <dbReference type="EMBL" id="MBH5323465.1"/>
    </source>
</evidence>
<comment type="caution">
    <text evidence="5">The sequence shown here is derived from an EMBL/GenBank/DDBJ whole genome shotgun (WGS) entry which is preliminary data.</text>
</comment>
<keyword evidence="3" id="KW-0804">Transcription</keyword>
<accession>A0ABS0N6T2</accession>
<feature type="domain" description="HTH araC/xylS-type" evidence="4">
    <location>
        <begin position="187"/>
        <end position="287"/>
    </location>
</feature>
<dbReference type="RefSeq" id="WP_197922403.1">
    <property type="nucleotide sequence ID" value="NZ_CAWPTA010000009.1"/>
</dbReference>
<gene>
    <name evidence="5" type="ORF">I5L03_12820</name>
</gene>
<proteinExistence type="predicted"/>